<evidence type="ECO:0000313" key="1">
    <source>
        <dbReference type="EMBL" id="CAD8160725.1"/>
    </source>
</evidence>
<sequence length="57" mass="6907">MSESQTEFLQRQVINLTKENHLLKEDNLAFRHFQNNRVKELKSYLRDVQIQISKYIA</sequence>
<accession>A0A8S1U6H4</accession>
<protein>
    <submittedName>
        <fullName evidence="1">Uncharacterized protein</fullName>
    </submittedName>
</protein>
<gene>
    <name evidence="1" type="ORF">POCTA_138.1.T0390004</name>
</gene>
<reference evidence="1" key="1">
    <citation type="submission" date="2021-01" db="EMBL/GenBank/DDBJ databases">
        <authorList>
            <consortium name="Genoscope - CEA"/>
            <person name="William W."/>
        </authorList>
    </citation>
    <scope>NUCLEOTIDE SEQUENCE</scope>
</reference>
<proteinExistence type="predicted"/>
<organism evidence="1 2">
    <name type="scientific">Paramecium octaurelia</name>
    <dbReference type="NCBI Taxonomy" id="43137"/>
    <lineage>
        <taxon>Eukaryota</taxon>
        <taxon>Sar</taxon>
        <taxon>Alveolata</taxon>
        <taxon>Ciliophora</taxon>
        <taxon>Intramacronucleata</taxon>
        <taxon>Oligohymenophorea</taxon>
        <taxon>Peniculida</taxon>
        <taxon>Parameciidae</taxon>
        <taxon>Paramecium</taxon>
    </lineage>
</organism>
<dbReference type="EMBL" id="CAJJDP010000039">
    <property type="protein sequence ID" value="CAD8160725.1"/>
    <property type="molecule type" value="Genomic_DNA"/>
</dbReference>
<dbReference type="AlphaFoldDB" id="A0A8S1U6H4"/>
<keyword evidence="2" id="KW-1185">Reference proteome</keyword>
<comment type="caution">
    <text evidence="1">The sequence shown here is derived from an EMBL/GenBank/DDBJ whole genome shotgun (WGS) entry which is preliminary data.</text>
</comment>
<dbReference type="Proteomes" id="UP000683925">
    <property type="component" value="Unassembled WGS sequence"/>
</dbReference>
<evidence type="ECO:0000313" key="2">
    <source>
        <dbReference type="Proteomes" id="UP000683925"/>
    </source>
</evidence>
<name>A0A8S1U6H4_PAROT</name>